<accession>A0A0F7KQB1</accession>
<evidence type="ECO:0000259" key="2">
    <source>
        <dbReference type="Pfam" id="PF00994"/>
    </source>
</evidence>
<dbReference type="AlphaFoldDB" id="A0A0F7KQB1"/>
<dbReference type="PANTHER" id="PTHR43232">
    <property type="entry name" value="MOLYBDENUM COFACTOR BIOSYNTHESIS PROTEIN B"/>
    <property type="match status" value="1"/>
</dbReference>
<dbReference type="EMBL" id="CP011452">
    <property type="protein sequence ID" value="AKH41734.1"/>
    <property type="molecule type" value="Genomic_DNA"/>
</dbReference>
<dbReference type="KEGG" id="aay:WYH_00678"/>
<dbReference type="Proteomes" id="UP000034392">
    <property type="component" value="Chromosome"/>
</dbReference>
<name>A0A0F7KQB1_9SPHN</name>
<dbReference type="InterPro" id="IPR001453">
    <property type="entry name" value="MoaB/Mog_dom"/>
</dbReference>
<evidence type="ECO:0000313" key="3">
    <source>
        <dbReference type="EMBL" id="AKH41734.1"/>
    </source>
</evidence>
<dbReference type="PANTHER" id="PTHR43232:SF2">
    <property type="entry name" value="MOLYBDENUM COFACTOR BIOSYNTHESIS PROTEIN B"/>
    <property type="match status" value="1"/>
</dbReference>
<dbReference type="InterPro" id="IPR012245">
    <property type="entry name" value="MoaB"/>
</dbReference>
<keyword evidence="4" id="KW-1185">Reference proteome</keyword>
<evidence type="ECO:0000313" key="4">
    <source>
        <dbReference type="Proteomes" id="UP000034392"/>
    </source>
</evidence>
<dbReference type="PATRIC" id="fig|1267766.3.peg.684"/>
<protein>
    <recommendedName>
        <fullName evidence="1">Molybdenum cofactor biosynthesis protein B</fullName>
    </recommendedName>
</protein>
<gene>
    <name evidence="3" type="primary">moaB_1</name>
    <name evidence="3" type="ORF">WYH_00678</name>
</gene>
<dbReference type="GO" id="GO:0005829">
    <property type="term" value="C:cytosol"/>
    <property type="evidence" value="ECO:0007669"/>
    <property type="project" value="TreeGrafter"/>
</dbReference>
<proteinExistence type="predicted"/>
<dbReference type="InterPro" id="IPR036425">
    <property type="entry name" value="MoaB/Mog-like_dom_sf"/>
</dbReference>
<evidence type="ECO:0000256" key="1">
    <source>
        <dbReference type="ARBA" id="ARBA00015262"/>
    </source>
</evidence>
<dbReference type="STRING" id="1267766.WYH_00678"/>
<dbReference type="GO" id="GO:0006777">
    <property type="term" value="P:Mo-molybdopterin cofactor biosynthetic process"/>
    <property type="evidence" value="ECO:0007669"/>
    <property type="project" value="InterPro"/>
</dbReference>
<sequence length="81" mass="8642">MAIDESRQFKPINIALLTVSDTRGPDEDTSGDLLAARIEAAGHKLADRAILRDDADLITAKLNEWIENPDVDAVISTGGPG</sequence>
<organism evidence="3 4">
    <name type="scientific">Croceibacterium atlanticum</name>
    <dbReference type="NCBI Taxonomy" id="1267766"/>
    <lineage>
        <taxon>Bacteria</taxon>
        <taxon>Pseudomonadati</taxon>
        <taxon>Pseudomonadota</taxon>
        <taxon>Alphaproteobacteria</taxon>
        <taxon>Sphingomonadales</taxon>
        <taxon>Erythrobacteraceae</taxon>
        <taxon>Croceibacterium</taxon>
    </lineage>
</organism>
<dbReference type="Pfam" id="PF00994">
    <property type="entry name" value="MoCF_biosynth"/>
    <property type="match status" value="1"/>
</dbReference>
<reference evidence="3" key="1">
    <citation type="submission" date="2015-05" db="EMBL/GenBank/DDBJ databases">
        <title>The complete genome of Altererythrobacter atlanticus strain 26DY36.</title>
        <authorList>
            <person name="Wu Y.-H."/>
            <person name="Cheng H."/>
            <person name="Wu X.-W."/>
        </authorList>
    </citation>
    <scope>NUCLEOTIDE SEQUENCE [LARGE SCALE GENOMIC DNA]</scope>
    <source>
        <strain evidence="3">26DY36</strain>
    </source>
</reference>
<feature type="domain" description="MoaB/Mog" evidence="2">
    <location>
        <begin position="16"/>
        <end position="81"/>
    </location>
</feature>
<dbReference type="SUPFAM" id="SSF53218">
    <property type="entry name" value="Molybdenum cofactor biosynthesis proteins"/>
    <property type="match status" value="1"/>
</dbReference>
<dbReference type="Gene3D" id="3.40.980.10">
    <property type="entry name" value="MoaB/Mog-like domain"/>
    <property type="match status" value="1"/>
</dbReference>